<sequence>MMKFLCIQGGFGNDCSEACTYN</sequence>
<protein>
    <submittedName>
        <fullName evidence="1">Uncharacterized protein</fullName>
    </submittedName>
</protein>
<dbReference type="AlphaFoldDB" id="E6QLJ2"/>
<dbReference type="EMBL" id="CABQ01000184">
    <property type="protein sequence ID" value="CBI08112.1"/>
    <property type="molecule type" value="Genomic_DNA"/>
</dbReference>
<reference evidence="1" key="1">
    <citation type="submission" date="2009-10" db="EMBL/GenBank/DDBJ databases">
        <title>Diversity of trophic interactions inside an arsenic-rich microbial ecosystem.</title>
        <authorList>
            <person name="Bertin P.N."/>
            <person name="Heinrich-Salmeron A."/>
            <person name="Pelletier E."/>
            <person name="Goulhen-Chollet F."/>
            <person name="Arsene-Ploetze F."/>
            <person name="Gallien S."/>
            <person name="Calteau A."/>
            <person name="Vallenet D."/>
            <person name="Casiot C."/>
            <person name="Chane-Woon-Ming B."/>
            <person name="Giloteaux L."/>
            <person name="Barakat M."/>
            <person name="Bonnefoy V."/>
            <person name="Bruneel O."/>
            <person name="Chandler M."/>
            <person name="Cleiss J."/>
            <person name="Duran R."/>
            <person name="Elbaz-Poulichet F."/>
            <person name="Fonknechten N."/>
            <person name="Lauga B."/>
            <person name="Mornico D."/>
            <person name="Ortet P."/>
            <person name="Schaeffer C."/>
            <person name="Siguier P."/>
            <person name="Alexander Thil Smith A."/>
            <person name="Van Dorsselaer A."/>
            <person name="Weissenbach J."/>
            <person name="Medigue C."/>
            <person name="Le Paslier D."/>
        </authorList>
    </citation>
    <scope>NUCLEOTIDE SEQUENCE</scope>
</reference>
<evidence type="ECO:0000313" key="1">
    <source>
        <dbReference type="EMBL" id="CBI08112.1"/>
    </source>
</evidence>
<comment type="caution">
    <text evidence="1">The sequence shown here is derived from an EMBL/GenBank/DDBJ whole genome shotgun (WGS) entry which is preliminary data.</text>
</comment>
<accession>E6QLJ2</accession>
<gene>
    <name evidence="1" type="ORF">CARN6_1543</name>
</gene>
<name>E6QLJ2_9ZZZZ</name>
<organism evidence="1">
    <name type="scientific">mine drainage metagenome</name>
    <dbReference type="NCBI Taxonomy" id="410659"/>
    <lineage>
        <taxon>unclassified sequences</taxon>
        <taxon>metagenomes</taxon>
        <taxon>ecological metagenomes</taxon>
    </lineage>
</organism>
<proteinExistence type="predicted"/>